<dbReference type="EMBL" id="WNKX01000004">
    <property type="protein sequence ID" value="MTW10484.1"/>
    <property type="molecule type" value="Genomic_DNA"/>
</dbReference>
<keyword evidence="2 6" id="KW-0808">Transferase</keyword>
<dbReference type="InterPro" id="IPR002201">
    <property type="entry name" value="Glyco_trans_9"/>
</dbReference>
<dbReference type="PANTHER" id="PTHR30160">
    <property type="entry name" value="TETRAACYLDISACCHARIDE 4'-KINASE-RELATED"/>
    <property type="match status" value="1"/>
</dbReference>
<comment type="similarity">
    <text evidence="3">Belongs to the glycosyltransferase 9 family.</text>
</comment>
<evidence type="ECO:0000256" key="5">
    <source>
        <dbReference type="ARBA" id="ARBA00047503"/>
    </source>
</evidence>
<evidence type="ECO:0000313" key="6">
    <source>
        <dbReference type="EMBL" id="MTW10484.1"/>
    </source>
</evidence>
<dbReference type="Gene3D" id="3.40.50.2000">
    <property type="entry name" value="Glycogen Phosphorylase B"/>
    <property type="match status" value="2"/>
</dbReference>
<dbReference type="GO" id="GO:0009244">
    <property type="term" value="P:lipopolysaccharide core region biosynthetic process"/>
    <property type="evidence" value="ECO:0007669"/>
    <property type="project" value="TreeGrafter"/>
</dbReference>
<evidence type="ECO:0000256" key="1">
    <source>
        <dbReference type="ARBA" id="ARBA00022676"/>
    </source>
</evidence>
<organism evidence="6 7">
    <name type="scientific">Massilia eburnea</name>
    <dbReference type="NCBI Taxonomy" id="1776165"/>
    <lineage>
        <taxon>Bacteria</taxon>
        <taxon>Pseudomonadati</taxon>
        <taxon>Pseudomonadota</taxon>
        <taxon>Betaproteobacteria</taxon>
        <taxon>Burkholderiales</taxon>
        <taxon>Oxalobacteraceae</taxon>
        <taxon>Telluria group</taxon>
        <taxon>Massilia</taxon>
    </lineage>
</organism>
<protein>
    <recommendedName>
        <fullName evidence="4">lipopolysaccharide heptosyltransferase II</fullName>
        <ecNumber evidence="4">2.4.99.24</ecNumber>
    </recommendedName>
</protein>
<dbReference type="FunFam" id="3.40.50.2000:FF:000023">
    <property type="entry name" value="ADP-heptose--LPS heptosyltransferase II"/>
    <property type="match status" value="1"/>
</dbReference>
<sequence length="344" mass="36778">MNPQSARTLVISPNWIGDAVMAQPLLQLLKAAHPERPIDVLAPPAVSPVWRQMPEVAEVLETPFRHGSLQLKERWRYARLLRQRGYADAYILPNTIKYALIPWLAGIPRRVGYKGESRYGLINVMHHDDAPPRPMVPFYAALADAPGGPLRGSLPKPRMAAGAAQIAAACAKTGIDPARPLVVFAPGAEFGGAKRWPPAHFGQLAQRILERDPQAQVALLGSPKDGPACEEVIAAAGAPPGLASLAGKTTLSDAVALIARSAAVVSNDSGLLHVASALNRPVIAIYGPTDPDHAPPFSDMAASISLRLDCSPCRQRECPLGHQNCMHGIGAGQVWQTLEPMLNR</sequence>
<evidence type="ECO:0000313" key="7">
    <source>
        <dbReference type="Proteomes" id="UP000472320"/>
    </source>
</evidence>
<dbReference type="GO" id="GO:0008713">
    <property type="term" value="F:ADP-heptose-lipopolysaccharide heptosyltransferase activity"/>
    <property type="evidence" value="ECO:0007669"/>
    <property type="project" value="UniProtKB-EC"/>
</dbReference>
<dbReference type="EC" id="2.4.99.24" evidence="4"/>
<dbReference type="InterPro" id="IPR051199">
    <property type="entry name" value="LPS_LOS_Heptosyltrfase"/>
</dbReference>
<dbReference type="OrthoDB" id="9797795at2"/>
<evidence type="ECO:0000256" key="3">
    <source>
        <dbReference type="ARBA" id="ARBA00043995"/>
    </source>
</evidence>
<dbReference type="SUPFAM" id="SSF53756">
    <property type="entry name" value="UDP-Glycosyltransferase/glycogen phosphorylase"/>
    <property type="match status" value="1"/>
</dbReference>
<evidence type="ECO:0000256" key="2">
    <source>
        <dbReference type="ARBA" id="ARBA00022679"/>
    </source>
</evidence>
<keyword evidence="7" id="KW-1185">Reference proteome</keyword>
<dbReference type="AlphaFoldDB" id="A0A6L6QEJ4"/>
<dbReference type="InterPro" id="IPR011910">
    <property type="entry name" value="RfaF"/>
</dbReference>
<accession>A0A6L6QEJ4</accession>
<comment type="caution">
    <text evidence="6">The sequence shown here is derived from an EMBL/GenBank/DDBJ whole genome shotgun (WGS) entry which is preliminary data.</text>
</comment>
<dbReference type="Pfam" id="PF01075">
    <property type="entry name" value="Glyco_transf_9"/>
    <property type="match status" value="1"/>
</dbReference>
<reference evidence="6 7" key="1">
    <citation type="submission" date="2019-11" db="EMBL/GenBank/DDBJ databases">
        <title>Type strains purchased from KCTC, JCM and DSMZ.</title>
        <authorList>
            <person name="Lu H."/>
        </authorList>
    </citation>
    <scope>NUCLEOTIDE SEQUENCE [LARGE SCALE GENOMIC DNA]</scope>
    <source>
        <strain evidence="6 7">JCM 31587</strain>
    </source>
</reference>
<dbReference type="NCBIfam" id="TIGR02195">
    <property type="entry name" value="heptsyl_trn_II"/>
    <property type="match status" value="1"/>
</dbReference>
<dbReference type="PANTHER" id="PTHR30160:SF7">
    <property type="entry name" value="ADP-HEPTOSE--LPS HEPTOSYLTRANSFERASE 2"/>
    <property type="match status" value="1"/>
</dbReference>
<keyword evidence="1" id="KW-0328">Glycosyltransferase</keyword>
<dbReference type="GO" id="GO:0005829">
    <property type="term" value="C:cytosol"/>
    <property type="evidence" value="ECO:0007669"/>
    <property type="project" value="TreeGrafter"/>
</dbReference>
<gene>
    <name evidence="6" type="primary">waaF</name>
    <name evidence="6" type="ORF">GM658_07690</name>
</gene>
<comment type="catalytic activity">
    <reaction evidence="5">
        <text>an L-alpha-D-Hep-(1-&gt;5)-[alpha-Kdo-(2-&gt;4)]-alpha-Kdo-(2-&gt;6)-lipid A + ADP-L-glycero-beta-D-manno-heptose = an L-alpha-D-Hep-(1-&gt;3)-L-alpha-D-Hep-(1-&gt;5)-[alpha-Kdo-(2-&gt;4)]-alpha-Kdo-(2-&gt;6)-lipid A + ADP + H(+)</text>
        <dbReference type="Rhea" id="RHEA:74071"/>
        <dbReference type="ChEBI" id="CHEBI:15378"/>
        <dbReference type="ChEBI" id="CHEBI:61506"/>
        <dbReference type="ChEBI" id="CHEBI:193068"/>
        <dbReference type="ChEBI" id="CHEBI:193069"/>
        <dbReference type="ChEBI" id="CHEBI:456216"/>
        <dbReference type="EC" id="2.4.99.24"/>
    </reaction>
</comment>
<evidence type="ECO:0000256" key="4">
    <source>
        <dbReference type="ARBA" id="ARBA00044042"/>
    </source>
</evidence>
<proteinExistence type="inferred from homology"/>
<name>A0A6L6QEJ4_9BURK</name>
<dbReference type="CDD" id="cd03789">
    <property type="entry name" value="GT9_LPS_heptosyltransferase"/>
    <property type="match status" value="1"/>
</dbReference>
<dbReference type="Proteomes" id="UP000472320">
    <property type="component" value="Unassembled WGS sequence"/>
</dbReference>